<dbReference type="GO" id="GO:0006310">
    <property type="term" value="P:DNA recombination"/>
    <property type="evidence" value="ECO:0007669"/>
    <property type="project" value="UniProtKB-KW"/>
</dbReference>
<dbReference type="InterPro" id="IPR010998">
    <property type="entry name" value="Integrase_recombinase_N"/>
</dbReference>
<feature type="domain" description="Tyr recombinase" evidence="6">
    <location>
        <begin position="230"/>
        <end position="422"/>
    </location>
</feature>
<dbReference type="InterPro" id="IPR044068">
    <property type="entry name" value="CB"/>
</dbReference>
<accession>A0A1N6QDS1</accession>
<dbReference type="InterPro" id="IPR002104">
    <property type="entry name" value="Integrase_catalytic"/>
</dbReference>
<keyword evidence="4" id="KW-0233">DNA recombination</keyword>
<dbReference type="PANTHER" id="PTHR30349">
    <property type="entry name" value="PHAGE INTEGRASE-RELATED"/>
    <property type="match status" value="1"/>
</dbReference>
<evidence type="ECO:0000259" key="7">
    <source>
        <dbReference type="PROSITE" id="PS51900"/>
    </source>
</evidence>
<dbReference type="Gene3D" id="1.10.443.10">
    <property type="entry name" value="Intergrase catalytic core"/>
    <property type="match status" value="1"/>
</dbReference>
<dbReference type="InterPro" id="IPR011010">
    <property type="entry name" value="DNA_brk_join_enz"/>
</dbReference>
<keyword evidence="2" id="KW-0229">DNA integration</keyword>
<dbReference type="InterPro" id="IPR050090">
    <property type="entry name" value="Tyrosine_recombinase_XerCD"/>
</dbReference>
<evidence type="ECO:0000256" key="2">
    <source>
        <dbReference type="ARBA" id="ARBA00022908"/>
    </source>
</evidence>
<dbReference type="EMBL" id="FTMA01000001">
    <property type="protein sequence ID" value="SIQ14769.1"/>
    <property type="molecule type" value="Genomic_DNA"/>
</dbReference>
<dbReference type="GO" id="GO:0003677">
    <property type="term" value="F:DNA binding"/>
    <property type="evidence" value="ECO:0007669"/>
    <property type="project" value="UniProtKB-UniRule"/>
</dbReference>
<dbReference type="STRING" id="228959.SAMN05421797_101856"/>
<organism evidence="8 9">
    <name type="scientific">Maribacter ulvicola</name>
    <dbReference type="NCBI Taxonomy" id="228959"/>
    <lineage>
        <taxon>Bacteria</taxon>
        <taxon>Pseudomonadati</taxon>
        <taxon>Bacteroidota</taxon>
        <taxon>Flavobacteriia</taxon>
        <taxon>Flavobacteriales</taxon>
        <taxon>Flavobacteriaceae</taxon>
        <taxon>Maribacter</taxon>
    </lineage>
</organism>
<evidence type="ECO:0000256" key="5">
    <source>
        <dbReference type="PROSITE-ProRule" id="PRU01248"/>
    </source>
</evidence>
<dbReference type="Gene3D" id="1.10.150.130">
    <property type="match status" value="1"/>
</dbReference>
<dbReference type="PROSITE" id="PS51898">
    <property type="entry name" value="TYR_RECOMBINASE"/>
    <property type="match status" value="1"/>
</dbReference>
<keyword evidence="3 5" id="KW-0238">DNA-binding</keyword>
<dbReference type="InterPro" id="IPR035386">
    <property type="entry name" value="Arm-DNA-bind_5"/>
</dbReference>
<sequence>MLYLCCTKNDYLYILNFKGMASNAKIVIRKKVNKEGLYPLAVRITKNRKSTYHYIGHYVDLKDWDENKSRVKKSNSNSGRLNNLLATKLLEVNRALIDLQSEKKDYSANQIKESLYSEPKSSTFYDVANDFLFELEENNKLAQLSADKVRVNHVINFNKSKQLTFPEIDEQFLRKFKIYLKKQFNLSERSIVNNLVVIRTIYNRAIKMNLVDRKLYPFGSDKIRIKFPETEKIGLNKKDIVAFEAVKNLTKSETHARNVWLFSFYFAGIRAADVLEIRWSDIYDERLHYRMNKNSKLLSLKIPEKALTILECYRKDKKSDEDFVFPELKKAEFNDAKDVYAKTKTATKKFNKYLVEVAKKAKIKKKVTMHIARHSFGNLSEDKIPIKMLQKLYRHSDLKTTISYQANFIHKDTDDALDSVINF</sequence>
<dbReference type="SUPFAM" id="SSF56349">
    <property type="entry name" value="DNA breaking-rejoining enzymes"/>
    <property type="match status" value="1"/>
</dbReference>
<dbReference type="InterPro" id="IPR013762">
    <property type="entry name" value="Integrase-like_cat_sf"/>
</dbReference>
<dbReference type="Pfam" id="PF00589">
    <property type="entry name" value="Phage_integrase"/>
    <property type="match status" value="1"/>
</dbReference>
<dbReference type="Pfam" id="PF13102">
    <property type="entry name" value="Phage_int_SAM_5"/>
    <property type="match status" value="1"/>
</dbReference>
<protein>
    <submittedName>
        <fullName evidence="8">Site-specific recombinase XerD</fullName>
    </submittedName>
</protein>
<evidence type="ECO:0000256" key="3">
    <source>
        <dbReference type="ARBA" id="ARBA00023125"/>
    </source>
</evidence>
<evidence type="ECO:0000313" key="8">
    <source>
        <dbReference type="EMBL" id="SIQ14769.1"/>
    </source>
</evidence>
<keyword evidence="9" id="KW-1185">Reference proteome</keyword>
<proteinExistence type="inferred from homology"/>
<gene>
    <name evidence="8" type="ORF">SAMN05421797_101856</name>
</gene>
<dbReference type="InterPro" id="IPR025269">
    <property type="entry name" value="SAM-like_dom"/>
</dbReference>
<evidence type="ECO:0000259" key="6">
    <source>
        <dbReference type="PROSITE" id="PS51898"/>
    </source>
</evidence>
<reference evidence="9" key="1">
    <citation type="submission" date="2017-01" db="EMBL/GenBank/DDBJ databases">
        <authorList>
            <person name="Varghese N."/>
            <person name="Submissions S."/>
        </authorList>
    </citation>
    <scope>NUCLEOTIDE SEQUENCE [LARGE SCALE GENOMIC DNA]</scope>
    <source>
        <strain evidence="9">DSM 15366</strain>
    </source>
</reference>
<dbReference type="AlphaFoldDB" id="A0A1N6QDS1"/>
<name>A0A1N6QDS1_9FLAO</name>
<evidence type="ECO:0000256" key="4">
    <source>
        <dbReference type="ARBA" id="ARBA00023172"/>
    </source>
</evidence>
<dbReference type="PANTHER" id="PTHR30349:SF64">
    <property type="entry name" value="PROPHAGE INTEGRASE INTD-RELATED"/>
    <property type="match status" value="1"/>
</dbReference>
<evidence type="ECO:0000256" key="1">
    <source>
        <dbReference type="ARBA" id="ARBA00008857"/>
    </source>
</evidence>
<dbReference type="Pfam" id="PF17293">
    <property type="entry name" value="Arm-DNA-bind_5"/>
    <property type="match status" value="1"/>
</dbReference>
<feature type="domain" description="Core-binding (CB)" evidence="7">
    <location>
        <begin position="122"/>
        <end position="206"/>
    </location>
</feature>
<dbReference type="Proteomes" id="UP000186953">
    <property type="component" value="Unassembled WGS sequence"/>
</dbReference>
<comment type="similarity">
    <text evidence="1">Belongs to the 'phage' integrase family.</text>
</comment>
<evidence type="ECO:0000313" key="9">
    <source>
        <dbReference type="Proteomes" id="UP000186953"/>
    </source>
</evidence>
<dbReference type="GO" id="GO:0015074">
    <property type="term" value="P:DNA integration"/>
    <property type="evidence" value="ECO:0007669"/>
    <property type="project" value="UniProtKB-KW"/>
</dbReference>
<dbReference type="PROSITE" id="PS51900">
    <property type="entry name" value="CB"/>
    <property type="match status" value="1"/>
</dbReference>